<evidence type="ECO:0000313" key="2">
    <source>
        <dbReference type="Proteomes" id="UP000694565"/>
    </source>
</evidence>
<evidence type="ECO:0000313" key="1">
    <source>
        <dbReference type="Ensembl" id="ENSCLMP00005020738.1"/>
    </source>
</evidence>
<reference evidence="1" key="2">
    <citation type="submission" date="2025-09" db="UniProtKB">
        <authorList>
            <consortium name="Ensembl"/>
        </authorList>
    </citation>
    <scope>IDENTIFICATION</scope>
</reference>
<name>A0A8C2XMT7_CYCLU</name>
<accession>A0A8C2XMT7</accession>
<dbReference type="AlphaFoldDB" id="A0A8C2XMT7"/>
<reference evidence="1" key="1">
    <citation type="submission" date="2025-08" db="UniProtKB">
        <authorList>
            <consortium name="Ensembl"/>
        </authorList>
    </citation>
    <scope>IDENTIFICATION</scope>
</reference>
<dbReference type="Proteomes" id="UP000694565">
    <property type="component" value="Unplaced"/>
</dbReference>
<organism evidence="1 2">
    <name type="scientific">Cyclopterus lumpus</name>
    <name type="common">Lumpsucker</name>
    <dbReference type="NCBI Taxonomy" id="8103"/>
    <lineage>
        <taxon>Eukaryota</taxon>
        <taxon>Metazoa</taxon>
        <taxon>Chordata</taxon>
        <taxon>Craniata</taxon>
        <taxon>Vertebrata</taxon>
        <taxon>Euteleostomi</taxon>
        <taxon>Actinopterygii</taxon>
        <taxon>Neopterygii</taxon>
        <taxon>Teleostei</taxon>
        <taxon>Neoteleostei</taxon>
        <taxon>Acanthomorphata</taxon>
        <taxon>Eupercaria</taxon>
        <taxon>Perciformes</taxon>
        <taxon>Cottioidei</taxon>
        <taxon>Cottales</taxon>
        <taxon>Cyclopteridae</taxon>
        <taxon>Cyclopterus</taxon>
    </lineage>
</organism>
<protein>
    <submittedName>
        <fullName evidence="1">Uncharacterized protein</fullName>
    </submittedName>
</protein>
<proteinExistence type="predicted"/>
<sequence length="52" mass="5923">MKPRSWLRRNWLWAAGGAFLSVHAATWLMQSAVRGAVRSEAARQRTAEDRPD</sequence>
<dbReference type="GeneTree" id="ENSGT01100000263621"/>
<dbReference type="Ensembl" id="ENSCLMT00005021794.1">
    <property type="protein sequence ID" value="ENSCLMP00005020738.1"/>
    <property type="gene ID" value="ENSCLMG00005010388.1"/>
</dbReference>
<keyword evidence="2" id="KW-1185">Reference proteome</keyword>